<gene>
    <name evidence="17" type="ORF">Q9R08_17860</name>
</gene>
<keyword evidence="6 14" id="KW-0863">Zinc-finger</keyword>
<evidence type="ECO:0000259" key="15">
    <source>
        <dbReference type="PROSITE" id="PS51066"/>
    </source>
</evidence>
<keyword evidence="13" id="KW-0326">Glycosidase</keyword>
<proteinExistence type="inferred from homology"/>
<comment type="similarity">
    <text evidence="3">Belongs to the FPG family.</text>
</comment>
<dbReference type="SMART" id="SM01232">
    <property type="entry name" value="H2TH"/>
    <property type="match status" value="1"/>
</dbReference>
<evidence type="ECO:0000256" key="10">
    <source>
        <dbReference type="ARBA" id="ARBA00023204"/>
    </source>
</evidence>
<dbReference type="PANTHER" id="PTHR22993">
    <property type="entry name" value="FORMAMIDOPYRIMIDINE-DNA GLYCOSYLASE"/>
    <property type="match status" value="1"/>
</dbReference>
<evidence type="ECO:0000313" key="17">
    <source>
        <dbReference type="EMBL" id="MDQ7879862.1"/>
    </source>
</evidence>
<keyword evidence="8" id="KW-0862">Zinc</keyword>
<dbReference type="RefSeq" id="WP_308869518.1">
    <property type="nucleotide sequence ID" value="NZ_JAVFWO010000006.1"/>
</dbReference>
<dbReference type="InterPro" id="IPR000214">
    <property type="entry name" value="Znf_DNA_glyclase/AP_lyase"/>
</dbReference>
<dbReference type="InterPro" id="IPR012319">
    <property type="entry name" value="FPG_cat"/>
</dbReference>
<evidence type="ECO:0000313" key="18">
    <source>
        <dbReference type="Proteomes" id="UP001235133"/>
    </source>
</evidence>
<keyword evidence="11" id="KW-0456">Lyase</keyword>
<evidence type="ECO:0000256" key="11">
    <source>
        <dbReference type="ARBA" id="ARBA00023239"/>
    </source>
</evidence>
<dbReference type="EMBL" id="JAVFWO010000006">
    <property type="protein sequence ID" value="MDQ7879862.1"/>
    <property type="molecule type" value="Genomic_DNA"/>
</dbReference>
<evidence type="ECO:0000256" key="3">
    <source>
        <dbReference type="ARBA" id="ARBA00009409"/>
    </source>
</evidence>
<keyword evidence="12" id="KW-0511">Multifunctional enzyme</keyword>
<name>A0ABU0Z5L4_9MICO</name>
<accession>A0ABU0Z5L4</accession>
<feature type="domain" description="FPG-type" evidence="15">
    <location>
        <begin position="239"/>
        <end position="273"/>
    </location>
</feature>
<sequence>MPESPEVEALARFLADEASGREIRAVDVLEFRTVKTRSAPPAGIAGRTITGATRHGKHVELLLDEGSLVVSLGRHGWMRWLTDSESAGSEHPAEAPPALATLELSGDVALQVTDAGSWVSLGLFVVDSADEVPAIAKLGPDPADPAFSRAQFDAALGGRRKQVKAILQEQESLAGVGNAYSDEILHLARQSPVTHAAALDPAATDRLFEATVTTVRDAIAARSGVPIDQLKAQKVAAMRVHGRSGEACPVCGDTILDLTFSGTSAQYCPTCQNGGVPL</sequence>
<evidence type="ECO:0000256" key="13">
    <source>
        <dbReference type="ARBA" id="ARBA00023295"/>
    </source>
</evidence>
<dbReference type="Pfam" id="PF06827">
    <property type="entry name" value="zf-FPG_IleRS"/>
    <property type="match status" value="1"/>
</dbReference>
<keyword evidence="10" id="KW-0234">DNA repair</keyword>
<dbReference type="InterPro" id="IPR015886">
    <property type="entry name" value="H2TH_FPG"/>
</dbReference>
<keyword evidence="4" id="KW-0479">Metal-binding</keyword>
<dbReference type="InterPro" id="IPR010663">
    <property type="entry name" value="Znf_FPG/IleRS"/>
</dbReference>
<dbReference type="Proteomes" id="UP001235133">
    <property type="component" value="Unassembled WGS sequence"/>
</dbReference>
<evidence type="ECO:0000256" key="6">
    <source>
        <dbReference type="ARBA" id="ARBA00022771"/>
    </source>
</evidence>
<evidence type="ECO:0000256" key="4">
    <source>
        <dbReference type="ARBA" id="ARBA00022723"/>
    </source>
</evidence>
<dbReference type="PROSITE" id="PS51066">
    <property type="entry name" value="ZF_FPG_2"/>
    <property type="match status" value="1"/>
</dbReference>
<dbReference type="SMART" id="SM00898">
    <property type="entry name" value="Fapy_DNA_glyco"/>
    <property type="match status" value="1"/>
</dbReference>
<dbReference type="Pfam" id="PF01149">
    <property type="entry name" value="Fapy_DNA_glyco"/>
    <property type="match status" value="1"/>
</dbReference>
<comment type="caution">
    <text evidence="17">The sequence shown here is derived from an EMBL/GenBank/DDBJ whole genome shotgun (WGS) entry which is preliminary data.</text>
</comment>
<keyword evidence="9" id="KW-0238">DNA-binding</keyword>
<evidence type="ECO:0000256" key="2">
    <source>
        <dbReference type="ARBA" id="ARBA00001947"/>
    </source>
</evidence>
<evidence type="ECO:0000256" key="8">
    <source>
        <dbReference type="ARBA" id="ARBA00022833"/>
    </source>
</evidence>
<comment type="cofactor">
    <cofactor evidence="2">
        <name>Zn(2+)</name>
        <dbReference type="ChEBI" id="CHEBI:29105"/>
    </cofactor>
</comment>
<keyword evidence="5" id="KW-0227">DNA damage</keyword>
<dbReference type="SUPFAM" id="SSF46946">
    <property type="entry name" value="S13-like H2TH domain"/>
    <property type="match status" value="1"/>
</dbReference>
<dbReference type="InterPro" id="IPR035937">
    <property type="entry name" value="FPG_N"/>
</dbReference>
<evidence type="ECO:0000256" key="14">
    <source>
        <dbReference type="PROSITE-ProRule" id="PRU00391"/>
    </source>
</evidence>
<dbReference type="SUPFAM" id="SSF57716">
    <property type="entry name" value="Glucocorticoid receptor-like (DNA-binding domain)"/>
    <property type="match status" value="1"/>
</dbReference>
<keyword evidence="18" id="KW-1185">Reference proteome</keyword>
<dbReference type="InterPro" id="IPR010979">
    <property type="entry name" value="Ribosomal_uS13-like_H2TH"/>
</dbReference>
<keyword evidence="7" id="KW-0378">Hydrolase</keyword>
<evidence type="ECO:0000256" key="12">
    <source>
        <dbReference type="ARBA" id="ARBA00023268"/>
    </source>
</evidence>
<evidence type="ECO:0000256" key="1">
    <source>
        <dbReference type="ARBA" id="ARBA00001668"/>
    </source>
</evidence>
<evidence type="ECO:0000256" key="9">
    <source>
        <dbReference type="ARBA" id="ARBA00023125"/>
    </source>
</evidence>
<dbReference type="SUPFAM" id="SSF81624">
    <property type="entry name" value="N-terminal domain of MutM-like DNA repair proteins"/>
    <property type="match status" value="1"/>
</dbReference>
<protein>
    <submittedName>
        <fullName evidence="17">DNA-formamidopyrimidine glycosylase family protein</fullName>
    </submittedName>
</protein>
<evidence type="ECO:0000256" key="5">
    <source>
        <dbReference type="ARBA" id="ARBA00022763"/>
    </source>
</evidence>
<feature type="domain" description="Formamidopyrimidine-DNA glycosylase catalytic" evidence="16">
    <location>
        <begin position="2"/>
        <end position="119"/>
    </location>
</feature>
<dbReference type="Pfam" id="PF06831">
    <property type="entry name" value="H2TH"/>
    <property type="match status" value="1"/>
</dbReference>
<dbReference type="PROSITE" id="PS51068">
    <property type="entry name" value="FPG_CAT"/>
    <property type="match status" value="1"/>
</dbReference>
<dbReference type="PANTHER" id="PTHR22993:SF9">
    <property type="entry name" value="FORMAMIDOPYRIMIDINE-DNA GLYCOSYLASE"/>
    <property type="match status" value="1"/>
</dbReference>
<evidence type="ECO:0000259" key="16">
    <source>
        <dbReference type="PROSITE" id="PS51068"/>
    </source>
</evidence>
<dbReference type="Gene3D" id="3.20.190.10">
    <property type="entry name" value="MutM-like, N-terminal"/>
    <property type="match status" value="1"/>
</dbReference>
<evidence type="ECO:0000256" key="7">
    <source>
        <dbReference type="ARBA" id="ARBA00022801"/>
    </source>
</evidence>
<comment type="catalytic activity">
    <reaction evidence="1">
        <text>Hydrolysis of DNA containing ring-opened 7-methylguanine residues, releasing 2,6-diamino-4-hydroxy-5-(N-methyl)formamidopyrimidine.</text>
        <dbReference type="EC" id="3.2.2.23"/>
    </reaction>
</comment>
<organism evidence="17 18">
    <name type="scientific">Microbacterium psychrotolerans</name>
    <dbReference type="NCBI Taxonomy" id="3068321"/>
    <lineage>
        <taxon>Bacteria</taxon>
        <taxon>Bacillati</taxon>
        <taxon>Actinomycetota</taxon>
        <taxon>Actinomycetes</taxon>
        <taxon>Micrococcales</taxon>
        <taxon>Microbacteriaceae</taxon>
        <taxon>Microbacterium</taxon>
    </lineage>
</organism>
<reference evidence="17 18" key="1">
    <citation type="submission" date="2023-08" db="EMBL/GenBank/DDBJ databases">
        <title>Microbacterium psychrotolerans sp. nov., a psychrotolerant bacterium isolated from soil in Heilongjiang Province, China.</title>
        <authorList>
            <person name="An P."/>
            <person name="Zhao D."/>
            <person name="Xiang H."/>
        </authorList>
    </citation>
    <scope>NUCLEOTIDE SEQUENCE [LARGE SCALE GENOMIC DNA]</scope>
    <source>
        <strain evidence="17 18">QXD-8</strain>
    </source>
</reference>
<dbReference type="Gene3D" id="1.10.8.50">
    <property type="match status" value="1"/>
</dbReference>